<comment type="caution">
    <text evidence="7">The sequence shown here is derived from an EMBL/GenBank/DDBJ whole genome shotgun (WGS) entry which is preliminary data.</text>
</comment>
<feature type="compositionally biased region" description="Polar residues" evidence="5">
    <location>
        <begin position="74"/>
        <end position="86"/>
    </location>
</feature>
<dbReference type="EMBL" id="BDGI01000050">
    <property type="protein sequence ID" value="GAV27940.1"/>
    <property type="molecule type" value="Genomic_DNA"/>
</dbReference>
<dbReference type="SMART" id="SM00401">
    <property type="entry name" value="ZnF_GATA"/>
    <property type="match status" value="1"/>
</dbReference>
<feature type="compositionally biased region" description="Basic and acidic residues" evidence="5">
    <location>
        <begin position="389"/>
        <end position="406"/>
    </location>
</feature>
<feature type="region of interest" description="Disordered" evidence="5">
    <location>
        <begin position="209"/>
        <end position="246"/>
    </location>
</feature>
<evidence type="ECO:0000256" key="1">
    <source>
        <dbReference type="ARBA" id="ARBA00022723"/>
    </source>
</evidence>
<keyword evidence="3" id="KW-0862">Zinc</keyword>
<dbReference type="PANTHER" id="PTHR45658:SF132">
    <property type="entry name" value="BIOFILM REGULATOR 1"/>
    <property type="match status" value="1"/>
</dbReference>
<dbReference type="Proteomes" id="UP000186136">
    <property type="component" value="Unassembled WGS sequence"/>
</dbReference>
<feature type="domain" description="GATA-type" evidence="6">
    <location>
        <begin position="619"/>
        <end position="648"/>
    </location>
</feature>
<accession>A0A1Q2YEG0</accession>
<feature type="region of interest" description="Disordered" evidence="5">
    <location>
        <begin position="303"/>
        <end position="325"/>
    </location>
</feature>
<feature type="region of interest" description="Disordered" evidence="5">
    <location>
        <begin position="338"/>
        <end position="416"/>
    </location>
</feature>
<proteinExistence type="predicted"/>
<dbReference type="AlphaFoldDB" id="A0A1Q2YEG0"/>
<evidence type="ECO:0000256" key="5">
    <source>
        <dbReference type="SAM" id="MobiDB-lite"/>
    </source>
</evidence>
<dbReference type="PANTHER" id="PTHR45658">
    <property type="entry name" value="GATA TRANSCRIPTION FACTOR"/>
    <property type="match status" value="1"/>
</dbReference>
<dbReference type="Gene3D" id="3.30.50.10">
    <property type="entry name" value="Erythroid Transcription Factor GATA-1, subunit A"/>
    <property type="match status" value="1"/>
</dbReference>
<organism evidence="7 8">
    <name type="scientific">Pichia membranifaciens</name>
    <dbReference type="NCBI Taxonomy" id="4926"/>
    <lineage>
        <taxon>Eukaryota</taxon>
        <taxon>Fungi</taxon>
        <taxon>Dikarya</taxon>
        <taxon>Ascomycota</taxon>
        <taxon>Saccharomycotina</taxon>
        <taxon>Pichiomycetes</taxon>
        <taxon>Pichiales</taxon>
        <taxon>Pichiaceae</taxon>
        <taxon>Pichia</taxon>
    </lineage>
</organism>
<dbReference type="OrthoDB" id="2162994at2759"/>
<dbReference type="Pfam" id="PF00320">
    <property type="entry name" value="GATA"/>
    <property type="match status" value="1"/>
</dbReference>
<dbReference type="GO" id="GO:0043565">
    <property type="term" value="F:sequence-specific DNA binding"/>
    <property type="evidence" value="ECO:0007669"/>
    <property type="project" value="InterPro"/>
</dbReference>
<evidence type="ECO:0000256" key="4">
    <source>
        <dbReference type="PROSITE-ProRule" id="PRU00094"/>
    </source>
</evidence>
<evidence type="ECO:0000259" key="6">
    <source>
        <dbReference type="PROSITE" id="PS50114"/>
    </source>
</evidence>
<feature type="compositionally biased region" description="Polar residues" evidence="5">
    <location>
        <begin position="13"/>
        <end position="52"/>
    </location>
</feature>
<evidence type="ECO:0000313" key="7">
    <source>
        <dbReference type="EMBL" id="GAV27940.1"/>
    </source>
</evidence>
<gene>
    <name evidence="7" type="ORF">PMKS-001408</name>
</gene>
<keyword evidence="2 4" id="KW-0863">Zinc-finger</keyword>
<sequence>MEESKHEEPDLTFFNTGKTSSFSTPPKGSITQGNITQPGLELSHSTTSSSVDTAKIDNPKLPNSSLENSKRVRTSTPSFETDPYNNTIPSFLSRSILPPRFHQTEHHRLPEMTPQYNYPNNTFPQYQQPSSTQRLQHPSQHLLNRPHTIQHIYRSPVTQLPQLSQAFSTAGSPQASILSNSNTPPVVQYQAYPAQHQQIPQQMNPYEKQNQFHSFPGYPQGQQQQQQQQKQSHQLPQQLPQQQPQQPITYSQFPVPRQLDTSTNLHYQQIQPVQTMPPMQNISPIYPQQHLHQQPPPLMIQRPQQQHQFLPSPQVNSPQNSNEQSYGFYTQQLTPQQLVSQNPDSETSSKTTSPVVSQKKSKERPHQEEPFLGIKESSRKGKHSLLDNLKPEKERGKCSSDSRIEKPGGNLNVNNKKPKPVKLGIYSNLVSQSKLDPITSEAAENYLAHHSDSIKLSKDLLWAATVSKDITKFHQYIHENAAIQHFLEQERSTQSETFEFDQNNYKIEEFYKYIQDFPKKELVNLNLIFSRLSTMLSDWMDLKEKNVEAFDFQYFVEKIAHQDTKGSLIRHARTSNVPGESVSLQVIPVKPNTKPNSNVMFNSQGTLQPDLSIKVKMVCQHCGSTSTPEWRKGPEDARTLCNACGLFHTKLVKKMGSEAAAKELKRRRDEGEQTNRRI</sequence>
<dbReference type="InterPro" id="IPR000679">
    <property type="entry name" value="Znf_GATA"/>
</dbReference>
<reference evidence="7 8" key="1">
    <citation type="submission" date="2016-08" db="EMBL/GenBank/DDBJ databases">
        <title>Whole genome shotgun sequence of Pichia membranifaciens KS47-1.</title>
        <authorList>
            <person name="Konishi M."/>
            <person name="Ishida M."/>
            <person name="Arakawa T."/>
            <person name="Kato Y."/>
            <person name="Horiuchi J."/>
        </authorList>
    </citation>
    <scope>NUCLEOTIDE SEQUENCE [LARGE SCALE GENOMIC DNA]</scope>
    <source>
        <strain evidence="7 8">KS47-1</strain>
    </source>
</reference>
<keyword evidence="1" id="KW-0479">Metal-binding</keyword>
<dbReference type="InterPro" id="IPR013088">
    <property type="entry name" value="Znf_NHR/GATA"/>
</dbReference>
<dbReference type="SUPFAM" id="SSF57716">
    <property type="entry name" value="Glucocorticoid receptor-like (DNA-binding domain)"/>
    <property type="match status" value="1"/>
</dbReference>
<feature type="compositionally biased region" description="Polar residues" evidence="5">
    <location>
        <begin position="338"/>
        <end position="358"/>
    </location>
</feature>
<dbReference type="GO" id="GO:0006355">
    <property type="term" value="P:regulation of DNA-templated transcription"/>
    <property type="evidence" value="ECO:0007669"/>
    <property type="project" value="InterPro"/>
</dbReference>
<feature type="compositionally biased region" description="Basic and acidic residues" evidence="5">
    <location>
        <begin position="660"/>
        <end position="678"/>
    </location>
</feature>
<dbReference type="InterPro" id="IPR051140">
    <property type="entry name" value="GATA_TF"/>
</dbReference>
<evidence type="ECO:0000256" key="3">
    <source>
        <dbReference type="ARBA" id="ARBA00022833"/>
    </source>
</evidence>
<dbReference type="PROSITE" id="PS50114">
    <property type="entry name" value="GATA_ZN_FINGER_2"/>
    <property type="match status" value="1"/>
</dbReference>
<evidence type="ECO:0000313" key="8">
    <source>
        <dbReference type="Proteomes" id="UP000186136"/>
    </source>
</evidence>
<name>A0A1Q2YEG0_9ASCO</name>
<keyword evidence="8" id="KW-1185">Reference proteome</keyword>
<feature type="region of interest" description="Disordered" evidence="5">
    <location>
        <begin position="659"/>
        <end position="678"/>
    </location>
</feature>
<evidence type="ECO:0000256" key="2">
    <source>
        <dbReference type="ARBA" id="ARBA00022771"/>
    </source>
</evidence>
<dbReference type="CDD" id="cd00202">
    <property type="entry name" value="ZnF_GATA"/>
    <property type="match status" value="1"/>
</dbReference>
<dbReference type="GO" id="GO:0008270">
    <property type="term" value="F:zinc ion binding"/>
    <property type="evidence" value="ECO:0007669"/>
    <property type="project" value="UniProtKB-KW"/>
</dbReference>
<feature type="compositionally biased region" description="Low complexity" evidence="5">
    <location>
        <begin position="219"/>
        <end position="246"/>
    </location>
</feature>
<feature type="region of interest" description="Disordered" evidence="5">
    <location>
        <begin position="1"/>
        <end position="86"/>
    </location>
</feature>
<protein>
    <recommendedName>
        <fullName evidence="6">GATA-type domain-containing protein</fullName>
    </recommendedName>
</protein>